<feature type="domain" description="Transposase IS116/IS110/IS902 C-terminal" evidence="3">
    <location>
        <begin position="270"/>
        <end position="351"/>
    </location>
</feature>
<keyword evidence="5" id="KW-1185">Reference proteome</keyword>
<protein>
    <submittedName>
        <fullName evidence="4">Transposase IS116/IS110/IS902 family protein</fullName>
    </submittedName>
</protein>
<evidence type="ECO:0000313" key="4">
    <source>
        <dbReference type="EMBL" id="OBR90917.1"/>
    </source>
</evidence>
<feature type="coiled-coil region" evidence="1">
    <location>
        <begin position="238"/>
        <end position="265"/>
    </location>
</feature>
<evidence type="ECO:0000256" key="1">
    <source>
        <dbReference type="SAM" id="Coils"/>
    </source>
</evidence>
<feature type="domain" description="Transposase IS110-like N-terminal" evidence="2">
    <location>
        <begin position="4"/>
        <end position="164"/>
    </location>
</feature>
<evidence type="ECO:0000259" key="2">
    <source>
        <dbReference type="Pfam" id="PF01548"/>
    </source>
</evidence>
<dbReference type="PATRIC" id="fig|1353534.3.peg.3315"/>
<dbReference type="Proteomes" id="UP000093954">
    <property type="component" value="Unassembled WGS sequence"/>
</dbReference>
<dbReference type="Pfam" id="PF01548">
    <property type="entry name" value="DEDD_Tnp_IS110"/>
    <property type="match status" value="1"/>
</dbReference>
<dbReference type="InterPro" id="IPR047650">
    <property type="entry name" value="Transpos_IS110"/>
</dbReference>
<dbReference type="NCBIfam" id="NF033542">
    <property type="entry name" value="transpos_IS110"/>
    <property type="match status" value="1"/>
</dbReference>
<dbReference type="GO" id="GO:0006313">
    <property type="term" value="P:DNA transposition"/>
    <property type="evidence" value="ECO:0007669"/>
    <property type="project" value="InterPro"/>
</dbReference>
<dbReference type="PANTHER" id="PTHR33055">
    <property type="entry name" value="TRANSPOSASE FOR INSERTION SEQUENCE ELEMENT IS1111A"/>
    <property type="match status" value="1"/>
</dbReference>
<evidence type="ECO:0000259" key="3">
    <source>
        <dbReference type="Pfam" id="PF02371"/>
    </source>
</evidence>
<keyword evidence="1" id="KW-0175">Coiled coil</keyword>
<accession>A0A1A6ALH0</accession>
<dbReference type="AlphaFoldDB" id="A0A1A6ALH0"/>
<comment type="caution">
    <text evidence="4">The sequence shown here is derived from an EMBL/GenBank/DDBJ whole genome shotgun (WGS) entry which is preliminary data.</text>
</comment>
<dbReference type="GO" id="GO:0004803">
    <property type="term" value="F:transposase activity"/>
    <property type="evidence" value="ECO:0007669"/>
    <property type="project" value="InterPro"/>
</dbReference>
<dbReference type="RefSeq" id="WP_065079341.1">
    <property type="nucleotide sequence ID" value="NZ_LROS01000054.1"/>
</dbReference>
<proteinExistence type="predicted"/>
<dbReference type="PANTHER" id="PTHR33055:SF15">
    <property type="entry name" value="TRANSPOSASE-RELATED"/>
    <property type="match status" value="1"/>
</dbReference>
<evidence type="ECO:0000313" key="5">
    <source>
        <dbReference type="Proteomes" id="UP000093954"/>
    </source>
</evidence>
<dbReference type="EMBL" id="LROS01000054">
    <property type="protein sequence ID" value="OBR90917.1"/>
    <property type="molecule type" value="Genomic_DNA"/>
</dbReference>
<dbReference type="InterPro" id="IPR003346">
    <property type="entry name" value="Transposase_20"/>
</dbReference>
<reference evidence="4 5" key="1">
    <citation type="journal article" date="2012" name="Front. Microbiol.">
        <title>Draft Genome Sequence of the Virulent Strain 01-B526 of the Fish Pathogen Aeromonas salmonicida.</title>
        <authorList>
            <person name="Charette S.J."/>
            <person name="Brochu F."/>
            <person name="Boyle B."/>
            <person name="Filion G."/>
            <person name="Tanaka K.H."/>
            <person name="Derome N."/>
        </authorList>
    </citation>
    <scope>NUCLEOTIDE SEQUENCE [LARGE SCALE GENOMIC DNA]</scope>
    <source>
        <strain evidence="4 5">P11</strain>
    </source>
</reference>
<name>A0A1A6ALH0_9CLOT</name>
<organism evidence="4 5">
    <name type="scientific">Clostridium ragsdalei P11</name>
    <dbReference type="NCBI Taxonomy" id="1353534"/>
    <lineage>
        <taxon>Bacteria</taxon>
        <taxon>Bacillati</taxon>
        <taxon>Bacillota</taxon>
        <taxon>Clostridia</taxon>
        <taxon>Eubacteriales</taxon>
        <taxon>Clostridiaceae</taxon>
        <taxon>Clostridium</taxon>
    </lineage>
</organism>
<sequence length="392" mass="43972">MIYIGIDVAKNKHDCCIINSDGAILNDSLRISNSRQGFEFLYSSILSILPDKDISNVKIGLESTGHYSTNLQNFLYAKGFRLSILNPLATNLFRKAQTLRKTKTDKTDALVIAKMLFSDDTKSYSPVSYQIQELKSLTRHRYRLIGYRAKLKISVNRLIDIIFPELPKLFWSIHQSSSYALLSILPNADEIAACHLTKLTNILSTASKGKYSKDKAISIKKSAVDSIGTSSRALSFELQQTIRLIQSVQIEIDALELQIKEILIEINSPLISIPGISYTLAAIILSEIGDIERFTSPCKLLAFAGLDPSTYQSGKYNASHTPMVKRGSTYLRWAVLTAARTVSMRDATFFAYLSKKRSEGKHYYVAMSHVAKKLVRVIFYLLKTNTAFVPQM</sequence>
<dbReference type="GO" id="GO:0003677">
    <property type="term" value="F:DNA binding"/>
    <property type="evidence" value="ECO:0007669"/>
    <property type="project" value="InterPro"/>
</dbReference>
<dbReference type="Pfam" id="PF02371">
    <property type="entry name" value="Transposase_20"/>
    <property type="match status" value="1"/>
</dbReference>
<dbReference type="InterPro" id="IPR002525">
    <property type="entry name" value="Transp_IS110-like_N"/>
</dbReference>
<gene>
    <name evidence="4" type="ORF">CLRAG_32560</name>
</gene>